<gene>
    <name evidence="4" type="primary">LOC108044505</name>
    <name evidence="2" type="synonym">108044505</name>
</gene>
<name>A0A6P4ELH1_DRORH</name>
<evidence type="ECO:0000256" key="1">
    <source>
        <dbReference type="SAM" id="SignalP"/>
    </source>
</evidence>
<evidence type="ECO:0000313" key="4">
    <source>
        <dbReference type="RefSeq" id="XP_016979032.1"/>
    </source>
</evidence>
<feature type="signal peptide" evidence="1">
    <location>
        <begin position="1"/>
        <end position="18"/>
    </location>
</feature>
<feature type="chain" id="PRO_5028430216" evidence="1">
    <location>
        <begin position="19"/>
        <end position="61"/>
    </location>
</feature>
<keyword evidence="1" id="KW-0732">Signal</keyword>
<dbReference type="RefSeq" id="XP_016979032.1">
    <property type="nucleotide sequence ID" value="XM_017123543.1"/>
</dbReference>
<evidence type="ECO:0000313" key="3">
    <source>
        <dbReference type="Proteomes" id="UP001652680"/>
    </source>
</evidence>
<dbReference type="GeneID" id="108044505"/>
<protein>
    <submittedName>
        <fullName evidence="4">Uncharacterized protein LOC108044505</fullName>
    </submittedName>
</protein>
<sequence>MSLRLVLFCLAILAMAYAQPAPGAPEIIEMEEPSEGPSDDTKPRTLLLLLPLLFPSTFYVP</sequence>
<evidence type="ECO:0000313" key="2">
    <source>
        <dbReference type="EnsemblMetazoa" id="XP_016979032.1"/>
    </source>
</evidence>
<proteinExistence type="predicted"/>
<dbReference type="EnsemblMetazoa" id="XM_017123543.1">
    <property type="protein sequence ID" value="XP_016979032.1"/>
    <property type="gene ID" value="LOC108044505"/>
</dbReference>
<keyword evidence="3" id="KW-1185">Reference proteome</keyword>
<dbReference type="Proteomes" id="UP001652680">
    <property type="component" value="Unassembled WGS sequence"/>
</dbReference>
<reference evidence="4" key="2">
    <citation type="submission" date="2025-04" db="UniProtKB">
        <authorList>
            <consortium name="RefSeq"/>
        </authorList>
    </citation>
    <scope>IDENTIFICATION</scope>
</reference>
<organism evidence="4">
    <name type="scientific">Drosophila rhopaloa</name>
    <name type="common">Fruit fly</name>
    <dbReference type="NCBI Taxonomy" id="1041015"/>
    <lineage>
        <taxon>Eukaryota</taxon>
        <taxon>Metazoa</taxon>
        <taxon>Ecdysozoa</taxon>
        <taxon>Arthropoda</taxon>
        <taxon>Hexapoda</taxon>
        <taxon>Insecta</taxon>
        <taxon>Pterygota</taxon>
        <taxon>Neoptera</taxon>
        <taxon>Endopterygota</taxon>
        <taxon>Diptera</taxon>
        <taxon>Brachycera</taxon>
        <taxon>Muscomorpha</taxon>
        <taxon>Ephydroidea</taxon>
        <taxon>Drosophilidae</taxon>
        <taxon>Drosophila</taxon>
        <taxon>Sophophora</taxon>
    </lineage>
</organism>
<dbReference type="AlphaFoldDB" id="A0A6P4ELH1"/>
<accession>A0A6P4ELH1</accession>
<reference evidence="2" key="3">
    <citation type="submission" date="2025-05" db="UniProtKB">
        <authorList>
            <consortium name="EnsemblMetazoa"/>
        </authorList>
    </citation>
    <scope>IDENTIFICATION</scope>
</reference>
<reference evidence="3" key="1">
    <citation type="journal article" date="2021" name="Elife">
        <title>Highly contiguous assemblies of 101 drosophilid genomes.</title>
        <authorList>
            <person name="Kim B.Y."/>
            <person name="Wang J.R."/>
            <person name="Miller D.E."/>
            <person name="Barmina O."/>
            <person name="Delaney E."/>
            <person name="Thompson A."/>
            <person name="Comeault A.A."/>
            <person name="Peede D."/>
            <person name="D'Agostino E.R."/>
            <person name="Pelaez J."/>
            <person name="Aguilar J.M."/>
            <person name="Haji D."/>
            <person name="Matsunaga T."/>
            <person name="Armstrong E.E."/>
            <person name="Zych M."/>
            <person name="Ogawa Y."/>
            <person name="Stamenkovic-Radak M."/>
            <person name="Jelic M."/>
            <person name="Veselinovic M.S."/>
            <person name="Tanaskovic M."/>
            <person name="Eric P."/>
            <person name="Gao J.J."/>
            <person name="Katoh T.K."/>
            <person name="Toda M.J."/>
            <person name="Watabe H."/>
            <person name="Watada M."/>
            <person name="Davis J.S."/>
            <person name="Moyle L.C."/>
            <person name="Manoli G."/>
            <person name="Bertolini E."/>
            <person name="Kostal V."/>
            <person name="Hawley R.S."/>
            <person name="Takahashi A."/>
            <person name="Jones C.D."/>
            <person name="Price D.K."/>
            <person name="Whiteman N."/>
            <person name="Kopp A."/>
            <person name="Matute D.R."/>
            <person name="Petrov D.A."/>
        </authorList>
    </citation>
    <scope>NUCLEOTIDE SEQUENCE [LARGE SCALE GENOMIC DNA]</scope>
</reference>
<dbReference type="OrthoDB" id="10359170at2759"/>